<accession>A0A1W6B8M0</accession>
<feature type="region of interest" description="Disordered" evidence="1">
    <location>
        <begin position="1"/>
        <end position="36"/>
    </location>
</feature>
<keyword evidence="3" id="KW-1185">Reference proteome</keyword>
<feature type="compositionally biased region" description="Basic and acidic residues" evidence="1">
    <location>
        <begin position="13"/>
        <end position="36"/>
    </location>
</feature>
<dbReference type="Proteomes" id="UP000192900">
    <property type="component" value="Chromosome"/>
</dbReference>
<dbReference type="KEGG" id="palh:B1H58_16230"/>
<evidence type="ECO:0000313" key="3">
    <source>
        <dbReference type="Proteomes" id="UP000192900"/>
    </source>
</evidence>
<dbReference type="EMBL" id="CP019706">
    <property type="protein sequence ID" value="ARJ43430.1"/>
    <property type="molecule type" value="Genomic_DNA"/>
</dbReference>
<proteinExistence type="predicted"/>
<organism evidence="2 3">
    <name type="scientific">Pantoea alhagi</name>
    <dbReference type="NCBI Taxonomy" id="1891675"/>
    <lineage>
        <taxon>Bacteria</taxon>
        <taxon>Pseudomonadati</taxon>
        <taxon>Pseudomonadota</taxon>
        <taxon>Gammaproteobacteria</taxon>
        <taxon>Enterobacterales</taxon>
        <taxon>Erwiniaceae</taxon>
        <taxon>Pantoea</taxon>
    </lineage>
</organism>
<protein>
    <submittedName>
        <fullName evidence="2">Stress-induced protein</fullName>
    </submittedName>
</protein>
<evidence type="ECO:0000313" key="2">
    <source>
        <dbReference type="EMBL" id="ARJ43430.1"/>
    </source>
</evidence>
<name>A0A1W6B8M0_9GAMM</name>
<gene>
    <name evidence="2" type="ORF">B1H58_16230</name>
</gene>
<evidence type="ECO:0000256" key="1">
    <source>
        <dbReference type="SAM" id="MobiDB-lite"/>
    </source>
</evidence>
<sequence length="36" mass="3942">MAWHRGGCGNFAENREKTSEAGKKGEHSHSGGRKDE</sequence>
<dbReference type="OrthoDB" id="6540537at2"/>
<reference evidence="2 3" key="1">
    <citation type="submission" date="2017-02" db="EMBL/GenBank/DDBJ databases">
        <title>Complete genome sequence of the drought resistance-promoting endophyte Pantoea alhagi LTYR-11Z.</title>
        <authorList>
            <person name="Zhang L."/>
        </authorList>
    </citation>
    <scope>NUCLEOTIDE SEQUENCE [LARGE SCALE GENOMIC DNA]</scope>
    <source>
        <strain evidence="2 3">LTYR-11Z</strain>
    </source>
</reference>
<dbReference type="AlphaFoldDB" id="A0A1W6B8M0"/>